<sequence>MHSTPRRILPSHSVLRSFEAAARHCSFTLAAEELHLTQSAISRQVKELEQTIGTPLFRRVGRRVVLTQAGESLAKELTIDLENIRRTMMRAIAGGAKGTALRVACLPAFASRWLIPRLPLFSEQHPDIEINLSTRLKPFDLDVEHFDLAIHFGRDDWPNTDMAPFCSETMVAVSSPDLMKRHQMDTVEKLAAAPLLHMTTRPTAWEAYFDLAGLPQTSVLVGKYFDQFSMIIAGAVASLGVGLLPTYLIEEELANGKLVMLNAQTLVTKNQYFLVTPSNQVNSNVSVFCDWMHQCIATR</sequence>
<dbReference type="PANTHER" id="PTHR30537">
    <property type="entry name" value="HTH-TYPE TRANSCRIPTIONAL REGULATOR"/>
    <property type="match status" value="1"/>
</dbReference>
<dbReference type="GO" id="GO:0006351">
    <property type="term" value="P:DNA-templated transcription"/>
    <property type="evidence" value="ECO:0007669"/>
    <property type="project" value="TreeGrafter"/>
</dbReference>
<dbReference type="SUPFAM" id="SSF53850">
    <property type="entry name" value="Periplasmic binding protein-like II"/>
    <property type="match status" value="1"/>
</dbReference>
<evidence type="ECO:0000256" key="2">
    <source>
        <dbReference type="ARBA" id="ARBA00023015"/>
    </source>
</evidence>
<dbReference type="PANTHER" id="PTHR30537:SF26">
    <property type="entry name" value="GLYCINE CLEAVAGE SYSTEM TRANSCRIPTIONAL ACTIVATOR"/>
    <property type="match status" value="1"/>
</dbReference>
<keyword evidence="2" id="KW-0805">Transcription regulation</keyword>
<dbReference type="Gene3D" id="3.40.190.10">
    <property type="entry name" value="Periplasmic binding protein-like II"/>
    <property type="match status" value="2"/>
</dbReference>
<dbReference type="PRINTS" id="PR00039">
    <property type="entry name" value="HTHLYSR"/>
</dbReference>
<dbReference type="Pfam" id="PF03466">
    <property type="entry name" value="LysR_substrate"/>
    <property type="match status" value="1"/>
</dbReference>
<keyword evidence="4" id="KW-0804">Transcription</keyword>
<dbReference type="SUPFAM" id="SSF46785">
    <property type="entry name" value="Winged helix' DNA-binding domain"/>
    <property type="match status" value="1"/>
</dbReference>
<dbReference type="GO" id="GO:0043565">
    <property type="term" value="F:sequence-specific DNA binding"/>
    <property type="evidence" value="ECO:0007669"/>
    <property type="project" value="TreeGrafter"/>
</dbReference>
<proteinExistence type="inferred from homology"/>
<evidence type="ECO:0000256" key="4">
    <source>
        <dbReference type="ARBA" id="ARBA00023163"/>
    </source>
</evidence>
<evidence type="ECO:0000256" key="3">
    <source>
        <dbReference type="ARBA" id="ARBA00023125"/>
    </source>
</evidence>
<feature type="domain" description="HTH lysR-type" evidence="5">
    <location>
        <begin position="15"/>
        <end position="67"/>
    </location>
</feature>
<dbReference type="FunFam" id="1.10.10.10:FF:000001">
    <property type="entry name" value="LysR family transcriptional regulator"/>
    <property type="match status" value="1"/>
</dbReference>
<evidence type="ECO:0000259" key="5">
    <source>
        <dbReference type="PROSITE" id="PS50931"/>
    </source>
</evidence>
<dbReference type="AlphaFoldDB" id="A0A6A4RBA8"/>
<evidence type="ECO:0000313" key="6">
    <source>
        <dbReference type="EMBL" id="KAE9625964.1"/>
    </source>
</evidence>
<dbReference type="RefSeq" id="WP_158981548.1">
    <property type="nucleotide sequence ID" value="NZ_WSFO01000017.1"/>
</dbReference>
<dbReference type="EMBL" id="WSFO01000017">
    <property type="protein sequence ID" value="KAE9625964.1"/>
    <property type="molecule type" value="Genomic_DNA"/>
</dbReference>
<evidence type="ECO:0000313" key="7">
    <source>
        <dbReference type="Proteomes" id="UP000441586"/>
    </source>
</evidence>
<name>A0A6A4RBA8_9RHOB</name>
<dbReference type="GO" id="GO:0003700">
    <property type="term" value="F:DNA-binding transcription factor activity"/>
    <property type="evidence" value="ECO:0007669"/>
    <property type="project" value="InterPro"/>
</dbReference>
<keyword evidence="3" id="KW-0238">DNA-binding</keyword>
<dbReference type="InterPro" id="IPR036390">
    <property type="entry name" value="WH_DNA-bd_sf"/>
</dbReference>
<dbReference type="InterPro" id="IPR000847">
    <property type="entry name" value="LysR_HTH_N"/>
</dbReference>
<dbReference type="Proteomes" id="UP000441586">
    <property type="component" value="Unassembled WGS sequence"/>
</dbReference>
<accession>A0A6A4RBA8</accession>
<protein>
    <submittedName>
        <fullName evidence="6">LysR family transcriptional regulator</fullName>
    </submittedName>
</protein>
<gene>
    <name evidence="6" type="ORF">GP644_21545</name>
</gene>
<dbReference type="InterPro" id="IPR036388">
    <property type="entry name" value="WH-like_DNA-bd_sf"/>
</dbReference>
<comment type="similarity">
    <text evidence="1">Belongs to the LysR transcriptional regulatory family.</text>
</comment>
<dbReference type="Gene3D" id="1.10.10.10">
    <property type="entry name" value="Winged helix-like DNA-binding domain superfamily/Winged helix DNA-binding domain"/>
    <property type="match status" value="1"/>
</dbReference>
<dbReference type="PROSITE" id="PS50931">
    <property type="entry name" value="HTH_LYSR"/>
    <property type="match status" value="1"/>
</dbReference>
<reference evidence="6 7" key="1">
    <citation type="submission" date="2019-12" db="EMBL/GenBank/DDBJ databases">
        <authorList>
            <person name="Zhang Y.-J."/>
        </authorList>
    </citation>
    <scope>NUCLEOTIDE SEQUENCE [LARGE SCALE GENOMIC DNA]</scope>
    <source>
        <strain evidence="6 7">H18S-6</strain>
    </source>
</reference>
<evidence type="ECO:0000256" key="1">
    <source>
        <dbReference type="ARBA" id="ARBA00009437"/>
    </source>
</evidence>
<organism evidence="6 7">
    <name type="scientific">Parasedimentitalea maritima</name>
    <dbReference type="NCBI Taxonomy" id="2578117"/>
    <lineage>
        <taxon>Bacteria</taxon>
        <taxon>Pseudomonadati</taxon>
        <taxon>Pseudomonadota</taxon>
        <taxon>Alphaproteobacteria</taxon>
        <taxon>Rhodobacterales</taxon>
        <taxon>Paracoccaceae</taxon>
        <taxon>Parasedimentitalea</taxon>
    </lineage>
</organism>
<dbReference type="InterPro" id="IPR005119">
    <property type="entry name" value="LysR_subst-bd"/>
</dbReference>
<dbReference type="InterPro" id="IPR058163">
    <property type="entry name" value="LysR-type_TF_proteobact-type"/>
</dbReference>
<dbReference type="Pfam" id="PF00126">
    <property type="entry name" value="HTH_1"/>
    <property type="match status" value="1"/>
</dbReference>
<comment type="caution">
    <text evidence="6">The sequence shown here is derived from an EMBL/GenBank/DDBJ whole genome shotgun (WGS) entry which is preliminary data.</text>
</comment>